<evidence type="ECO:0000256" key="3">
    <source>
        <dbReference type="ARBA" id="ARBA00023015"/>
    </source>
</evidence>
<dbReference type="CDD" id="cd19935">
    <property type="entry name" value="REC_OmpR_CusR-like"/>
    <property type="match status" value="1"/>
</dbReference>
<evidence type="ECO:0000256" key="2">
    <source>
        <dbReference type="ARBA" id="ARBA00023012"/>
    </source>
</evidence>
<dbReference type="PROSITE" id="PS50110">
    <property type="entry name" value="RESPONSE_REGULATORY"/>
    <property type="match status" value="1"/>
</dbReference>
<dbReference type="GO" id="GO:0000156">
    <property type="term" value="F:phosphorelay response regulator activity"/>
    <property type="evidence" value="ECO:0007669"/>
    <property type="project" value="TreeGrafter"/>
</dbReference>
<dbReference type="EMBL" id="QLSV01000012">
    <property type="protein sequence ID" value="RAR47076.1"/>
    <property type="molecule type" value="Genomic_DNA"/>
</dbReference>
<dbReference type="Gene3D" id="6.10.250.690">
    <property type="match status" value="1"/>
</dbReference>
<feature type="modified residue" description="4-aspartylphosphate" evidence="6">
    <location>
        <position position="52"/>
    </location>
</feature>
<evidence type="ECO:0000256" key="6">
    <source>
        <dbReference type="PROSITE-ProRule" id="PRU00169"/>
    </source>
</evidence>
<keyword evidence="4 7" id="KW-0238">DNA-binding</keyword>
<dbReference type="GO" id="GO:0032993">
    <property type="term" value="C:protein-DNA complex"/>
    <property type="evidence" value="ECO:0007669"/>
    <property type="project" value="TreeGrafter"/>
</dbReference>
<evidence type="ECO:0000256" key="1">
    <source>
        <dbReference type="ARBA" id="ARBA00022553"/>
    </source>
</evidence>
<keyword evidence="1 6" id="KW-0597">Phosphoprotein</keyword>
<sequence>MKKILLVEDEVHVVSFIKKGLTEEGYEVSVALDGKTGLSLQQNNSFDLVILDIMLPEMNGLEVCREIRKTNLQIPILFLTALGTSENIVLGLESGADDYLVKPFKFIELLARIKTLLRRIESFNQSPTEIQEDYIYKIDDLILNDFSKTVTRNGETISLTTTEFKLLLNFLQNLNKVLSRGEILDTVWGVNFDMGTNVVDVYVNYLRKKIDSNSTNKLIHTVIGMGYVMKEN</sequence>
<feature type="domain" description="Response regulatory" evidence="8">
    <location>
        <begin position="3"/>
        <end position="117"/>
    </location>
</feature>
<proteinExistence type="predicted"/>
<dbReference type="Pfam" id="PF00072">
    <property type="entry name" value="Response_reg"/>
    <property type="match status" value="1"/>
</dbReference>
<evidence type="ECO:0000259" key="9">
    <source>
        <dbReference type="PROSITE" id="PS51755"/>
    </source>
</evidence>
<name>A0A328WPJ4_9FLAO</name>
<dbReference type="GO" id="GO:0006355">
    <property type="term" value="P:regulation of DNA-templated transcription"/>
    <property type="evidence" value="ECO:0007669"/>
    <property type="project" value="InterPro"/>
</dbReference>
<evidence type="ECO:0000256" key="5">
    <source>
        <dbReference type="ARBA" id="ARBA00023163"/>
    </source>
</evidence>
<keyword evidence="5" id="KW-0804">Transcription</keyword>
<protein>
    <submittedName>
        <fullName evidence="10">DNA-binding response OmpR family regulator</fullName>
    </submittedName>
</protein>
<keyword evidence="3" id="KW-0805">Transcription regulation</keyword>
<dbReference type="SMART" id="SM00448">
    <property type="entry name" value="REC"/>
    <property type="match status" value="1"/>
</dbReference>
<evidence type="ECO:0000256" key="7">
    <source>
        <dbReference type="PROSITE-ProRule" id="PRU01091"/>
    </source>
</evidence>
<dbReference type="InterPro" id="IPR036388">
    <property type="entry name" value="WH-like_DNA-bd_sf"/>
</dbReference>
<dbReference type="InterPro" id="IPR001867">
    <property type="entry name" value="OmpR/PhoB-type_DNA-bd"/>
</dbReference>
<dbReference type="Gene3D" id="1.10.10.10">
    <property type="entry name" value="Winged helix-like DNA-binding domain superfamily/Winged helix DNA-binding domain"/>
    <property type="match status" value="1"/>
</dbReference>
<dbReference type="PANTHER" id="PTHR48111:SF22">
    <property type="entry name" value="REGULATOR OF RPOS"/>
    <property type="match status" value="1"/>
</dbReference>
<keyword evidence="2" id="KW-0902">Two-component regulatory system</keyword>
<dbReference type="GO" id="GO:0005829">
    <property type="term" value="C:cytosol"/>
    <property type="evidence" value="ECO:0007669"/>
    <property type="project" value="TreeGrafter"/>
</dbReference>
<organism evidence="10 11">
    <name type="scientific">Flavobacterium lacus</name>
    <dbReference type="NCBI Taxonomy" id="1353778"/>
    <lineage>
        <taxon>Bacteria</taxon>
        <taxon>Pseudomonadati</taxon>
        <taxon>Bacteroidota</taxon>
        <taxon>Flavobacteriia</taxon>
        <taxon>Flavobacteriales</taxon>
        <taxon>Flavobacteriaceae</taxon>
        <taxon>Flavobacterium</taxon>
    </lineage>
</organism>
<dbReference type="OrthoDB" id="9790442at2"/>
<dbReference type="RefSeq" id="WP_112086775.1">
    <property type="nucleotide sequence ID" value="NZ_QLSV01000012.1"/>
</dbReference>
<dbReference type="InterPro" id="IPR011006">
    <property type="entry name" value="CheY-like_superfamily"/>
</dbReference>
<dbReference type="FunFam" id="3.40.50.2300:FF:000001">
    <property type="entry name" value="DNA-binding response regulator PhoB"/>
    <property type="match status" value="1"/>
</dbReference>
<dbReference type="SMART" id="SM00862">
    <property type="entry name" value="Trans_reg_C"/>
    <property type="match status" value="1"/>
</dbReference>
<feature type="DNA-binding region" description="OmpR/PhoB-type" evidence="7">
    <location>
        <begin position="133"/>
        <end position="231"/>
    </location>
</feature>
<accession>A0A328WPJ4</accession>
<dbReference type="PANTHER" id="PTHR48111">
    <property type="entry name" value="REGULATOR OF RPOS"/>
    <property type="match status" value="1"/>
</dbReference>
<dbReference type="Proteomes" id="UP000249518">
    <property type="component" value="Unassembled WGS sequence"/>
</dbReference>
<gene>
    <name evidence="10" type="ORF">B0I10_11292</name>
</gene>
<dbReference type="Pfam" id="PF00486">
    <property type="entry name" value="Trans_reg_C"/>
    <property type="match status" value="1"/>
</dbReference>
<evidence type="ECO:0000259" key="8">
    <source>
        <dbReference type="PROSITE" id="PS50110"/>
    </source>
</evidence>
<feature type="domain" description="OmpR/PhoB-type" evidence="9">
    <location>
        <begin position="133"/>
        <end position="231"/>
    </location>
</feature>
<dbReference type="AlphaFoldDB" id="A0A328WPJ4"/>
<comment type="caution">
    <text evidence="10">The sequence shown here is derived from an EMBL/GenBank/DDBJ whole genome shotgun (WGS) entry which is preliminary data.</text>
</comment>
<dbReference type="CDD" id="cd00383">
    <property type="entry name" value="trans_reg_C"/>
    <property type="match status" value="1"/>
</dbReference>
<dbReference type="FunFam" id="1.10.10.10:FF:000005">
    <property type="entry name" value="Two-component system response regulator"/>
    <property type="match status" value="1"/>
</dbReference>
<dbReference type="SUPFAM" id="SSF52172">
    <property type="entry name" value="CheY-like"/>
    <property type="match status" value="1"/>
</dbReference>
<evidence type="ECO:0000313" key="11">
    <source>
        <dbReference type="Proteomes" id="UP000249518"/>
    </source>
</evidence>
<evidence type="ECO:0000313" key="10">
    <source>
        <dbReference type="EMBL" id="RAR47076.1"/>
    </source>
</evidence>
<dbReference type="InterPro" id="IPR016032">
    <property type="entry name" value="Sig_transdc_resp-reg_C-effctor"/>
</dbReference>
<dbReference type="InterPro" id="IPR039420">
    <property type="entry name" value="WalR-like"/>
</dbReference>
<keyword evidence="11" id="KW-1185">Reference proteome</keyword>
<evidence type="ECO:0000256" key="4">
    <source>
        <dbReference type="ARBA" id="ARBA00023125"/>
    </source>
</evidence>
<dbReference type="Gene3D" id="3.40.50.2300">
    <property type="match status" value="1"/>
</dbReference>
<reference evidence="10 11" key="1">
    <citation type="submission" date="2018-06" db="EMBL/GenBank/DDBJ databases">
        <title>Genomic Encyclopedia of Type Strains, Phase III (KMG-III): the genomes of soil and plant-associated and newly described type strains.</title>
        <authorList>
            <person name="Whitman W."/>
        </authorList>
    </citation>
    <scope>NUCLEOTIDE SEQUENCE [LARGE SCALE GENOMIC DNA]</scope>
    <source>
        <strain evidence="10 11">CGMCC 1.12504</strain>
    </source>
</reference>
<dbReference type="GO" id="GO:0000976">
    <property type="term" value="F:transcription cis-regulatory region binding"/>
    <property type="evidence" value="ECO:0007669"/>
    <property type="project" value="TreeGrafter"/>
</dbReference>
<dbReference type="InterPro" id="IPR001789">
    <property type="entry name" value="Sig_transdc_resp-reg_receiver"/>
</dbReference>
<dbReference type="PROSITE" id="PS51755">
    <property type="entry name" value="OMPR_PHOB"/>
    <property type="match status" value="1"/>
</dbReference>
<dbReference type="SUPFAM" id="SSF46894">
    <property type="entry name" value="C-terminal effector domain of the bipartite response regulators"/>
    <property type="match status" value="1"/>
</dbReference>